<feature type="transmembrane region" description="Helical" evidence="2">
    <location>
        <begin position="75"/>
        <end position="94"/>
    </location>
</feature>
<evidence type="ECO:0000256" key="1">
    <source>
        <dbReference type="SAM" id="MobiDB-lite"/>
    </source>
</evidence>
<dbReference type="RefSeq" id="WP_317521987.1">
    <property type="nucleotide sequence ID" value="NZ_JAWJZI010000003.1"/>
</dbReference>
<evidence type="ECO:0000256" key="2">
    <source>
        <dbReference type="SAM" id="Phobius"/>
    </source>
</evidence>
<feature type="transmembrane region" description="Helical" evidence="2">
    <location>
        <begin position="114"/>
        <end position="131"/>
    </location>
</feature>
<keyword evidence="2" id="KW-0812">Transmembrane</keyword>
<keyword evidence="2" id="KW-1133">Transmembrane helix</keyword>
<accession>A0ABU3ZGR5</accession>
<feature type="transmembrane region" description="Helical" evidence="2">
    <location>
        <begin position="7"/>
        <end position="29"/>
    </location>
</feature>
<keyword evidence="4" id="KW-1185">Reference proteome</keyword>
<feature type="region of interest" description="Disordered" evidence="1">
    <location>
        <begin position="144"/>
        <end position="170"/>
    </location>
</feature>
<name>A0ABU3ZGR5_9GAMM</name>
<evidence type="ECO:0008006" key="5">
    <source>
        <dbReference type="Google" id="ProtNLM"/>
    </source>
</evidence>
<feature type="transmembrane region" description="Helical" evidence="2">
    <location>
        <begin position="35"/>
        <end position="54"/>
    </location>
</feature>
<evidence type="ECO:0000313" key="4">
    <source>
        <dbReference type="Proteomes" id="UP001186452"/>
    </source>
</evidence>
<feature type="compositionally biased region" description="Polar residues" evidence="1">
    <location>
        <begin position="155"/>
        <end position="170"/>
    </location>
</feature>
<reference evidence="3 4" key="1">
    <citation type="submission" date="2023-10" db="EMBL/GenBank/DDBJ databases">
        <title>Marine bacteria isolated from horseshoe crab.</title>
        <authorList>
            <person name="Cheng T.H."/>
        </authorList>
    </citation>
    <scope>NUCLEOTIDE SEQUENCE [LARGE SCALE GENOMIC DNA]</scope>
    <source>
        <strain evidence="3 4">HSC6</strain>
    </source>
</reference>
<dbReference type="EMBL" id="JAWJZI010000003">
    <property type="protein sequence ID" value="MDV5169227.1"/>
    <property type="molecule type" value="Genomic_DNA"/>
</dbReference>
<keyword evidence="2" id="KW-0472">Membrane</keyword>
<proteinExistence type="predicted"/>
<gene>
    <name evidence="3" type="ORF">R2X38_09490</name>
</gene>
<evidence type="ECO:0000313" key="3">
    <source>
        <dbReference type="EMBL" id="MDV5169227.1"/>
    </source>
</evidence>
<dbReference type="Proteomes" id="UP001186452">
    <property type="component" value="Unassembled WGS sequence"/>
</dbReference>
<comment type="caution">
    <text evidence="3">The sequence shown here is derived from an EMBL/GenBank/DDBJ whole genome shotgun (WGS) entry which is preliminary data.</text>
</comment>
<sequence length="170" mass="19572">MATLLNLCLFITLVGMALTSLWLELINIFEYQESLSDISNLEAVFLALAIVLLRRYRFYTRQTSERWWNILSMPLIWYGRFVLFAWLTASVVAFSDFLEGTEYLNWALLHGENYSQMFAFACILLSLYIAVPSKKKRTKVLESQALDGDDCSDKINATSQEPQKQTTSDI</sequence>
<protein>
    <recommendedName>
        <fullName evidence="5">DUF2593 domain-containing protein</fullName>
    </recommendedName>
</protein>
<organism evidence="3 4">
    <name type="scientific">Photobacterium rosenbergii</name>
    <dbReference type="NCBI Taxonomy" id="294936"/>
    <lineage>
        <taxon>Bacteria</taxon>
        <taxon>Pseudomonadati</taxon>
        <taxon>Pseudomonadota</taxon>
        <taxon>Gammaproteobacteria</taxon>
        <taxon>Vibrionales</taxon>
        <taxon>Vibrionaceae</taxon>
        <taxon>Photobacterium</taxon>
    </lineage>
</organism>